<dbReference type="PANTHER" id="PTHR30188">
    <property type="entry name" value="ABC TRANSPORTER PERMEASE PROTEIN-RELATED"/>
    <property type="match status" value="1"/>
</dbReference>
<evidence type="ECO:0000313" key="2">
    <source>
        <dbReference type="EMBL" id="PZO88963.1"/>
    </source>
</evidence>
<dbReference type="Proteomes" id="UP000249557">
    <property type="component" value="Unassembled WGS sequence"/>
</dbReference>
<dbReference type="InterPro" id="IPR030802">
    <property type="entry name" value="Permease_MalE"/>
</dbReference>
<feature type="transmembrane region" description="Helical" evidence="1">
    <location>
        <begin position="162"/>
        <end position="181"/>
    </location>
</feature>
<feature type="transmembrane region" description="Helical" evidence="1">
    <location>
        <begin position="305"/>
        <end position="325"/>
    </location>
</feature>
<reference evidence="2 3" key="1">
    <citation type="submission" date="2017-08" db="EMBL/GenBank/DDBJ databases">
        <title>Infants hospitalized years apart are colonized by the same room-sourced microbial strains.</title>
        <authorList>
            <person name="Brooks B."/>
            <person name="Olm M.R."/>
            <person name="Firek B.A."/>
            <person name="Baker R."/>
            <person name="Thomas B.C."/>
            <person name="Morowitz M.J."/>
            <person name="Banfield J.F."/>
        </authorList>
    </citation>
    <scope>NUCLEOTIDE SEQUENCE [LARGE SCALE GENOMIC DNA]</scope>
    <source>
        <strain evidence="2">S2_018_000_R2_104</strain>
    </source>
</reference>
<evidence type="ECO:0000256" key="1">
    <source>
        <dbReference type="RuleBase" id="RU362044"/>
    </source>
</evidence>
<dbReference type="GO" id="GO:0043190">
    <property type="term" value="C:ATP-binding cassette (ABC) transporter complex"/>
    <property type="evidence" value="ECO:0007669"/>
    <property type="project" value="InterPro"/>
</dbReference>
<gene>
    <name evidence="2" type="ORF">DI626_00440</name>
</gene>
<comment type="caution">
    <text evidence="2">The sequence shown here is derived from an EMBL/GenBank/DDBJ whole genome shotgun (WGS) entry which is preliminary data.</text>
</comment>
<name>A0A2W5A344_9BACT</name>
<dbReference type="InterPro" id="IPR003453">
    <property type="entry name" value="ABC_MlaE_roteobac"/>
</dbReference>
<dbReference type="PANTHER" id="PTHR30188:SF3">
    <property type="entry name" value="ABC TRANSPORTER PERMEASE"/>
    <property type="match status" value="1"/>
</dbReference>
<dbReference type="AlphaFoldDB" id="A0A2W5A344"/>
<keyword evidence="1" id="KW-0472">Membrane</keyword>
<organism evidence="2 3">
    <name type="scientific">Micavibrio aeruginosavorus</name>
    <dbReference type="NCBI Taxonomy" id="349221"/>
    <lineage>
        <taxon>Bacteria</taxon>
        <taxon>Pseudomonadati</taxon>
        <taxon>Bdellovibrionota</taxon>
        <taxon>Bdellovibrionia</taxon>
        <taxon>Bdellovibrionales</taxon>
        <taxon>Pseudobdellovibrionaceae</taxon>
        <taxon>Micavibrio</taxon>
    </lineage>
</organism>
<dbReference type="Pfam" id="PF02405">
    <property type="entry name" value="MlaE"/>
    <property type="match status" value="1"/>
</dbReference>
<evidence type="ECO:0000313" key="3">
    <source>
        <dbReference type="Proteomes" id="UP000249557"/>
    </source>
</evidence>
<comment type="similarity">
    <text evidence="1">Belongs to the MlaE permease family.</text>
</comment>
<dbReference type="GO" id="GO:0005548">
    <property type="term" value="F:phospholipid transporter activity"/>
    <property type="evidence" value="ECO:0007669"/>
    <property type="project" value="TreeGrafter"/>
</dbReference>
<protein>
    <submittedName>
        <fullName evidence="2">ABC transporter permease</fullName>
    </submittedName>
</protein>
<proteinExistence type="inferred from homology"/>
<sequence length="368" mass="40080">MAEQPGFLTSENEGQAKRLILSGEWTLENSAEILRECQDQCFDNISEINGQSIERMDSWGVVRLQKIADETGASLQLPDNLKDTFAFFEKTEKKIPERSKKRGLYSALVSIGKNTASALKTTADIISFIGEIAVCFARNIFKPSAFRFHSIVRHIDETGFRALPIIGLLAILISMVISYQASMQLQKFGANIFTIDLTVISLLREMGVLVTAIMVAGRSGSAFAAEIGVMKLREEIDALKTMGMNPIEVLVLPRLIAMMLTLPILAFLADIIGLAGGAIISITLLDIPLDQYIDRVESVATSTMFFVGLIKAPVFAFIITIIGAYQGMNVSGSAESVGKLTTMAVVQSIFMVIMADAVFSIVFAKMGI</sequence>
<feature type="transmembrane region" description="Helical" evidence="1">
    <location>
        <begin position="345"/>
        <end position="364"/>
    </location>
</feature>
<feature type="transmembrane region" description="Helical" evidence="1">
    <location>
        <begin position="193"/>
        <end position="216"/>
    </location>
</feature>
<keyword evidence="1" id="KW-0812">Transmembrane</keyword>
<dbReference type="NCBIfam" id="TIGR00056">
    <property type="entry name" value="MlaE family lipid ABC transporter permease subunit"/>
    <property type="match status" value="1"/>
</dbReference>
<dbReference type="EMBL" id="QFNK01000003">
    <property type="protein sequence ID" value="PZO88963.1"/>
    <property type="molecule type" value="Genomic_DNA"/>
</dbReference>
<keyword evidence="1" id="KW-1133">Transmembrane helix</keyword>
<feature type="transmembrane region" description="Helical" evidence="1">
    <location>
        <begin position="255"/>
        <end position="285"/>
    </location>
</feature>
<accession>A0A2W5A344</accession>